<evidence type="ECO:0000313" key="8">
    <source>
        <dbReference type="EMBL" id="SHL93196.1"/>
    </source>
</evidence>
<dbReference type="Pfam" id="PF04357">
    <property type="entry name" value="TamB"/>
    <property type="match status" value="1"/>
</dbReference>
<feature type="compositionally biased region" description="Basic and acidic residues" evidence="5">
    <location>
        <begin position="1"/>
        <end position="12"/>
    </location>
</feature>
<evidence type="ECO:0000256" key="3">
    <source>
        <dbReference type="ARBA" id="ARBA00022989"/>
    </source>
</evidence>
<dbReference type="InterPro" id="IPR007452">
    <property type="entry name" value="TamB_C"/>
</dbReference>
<evidence type="ECO:0000256" key="1">
    <source>
        <dbReference type="ARBA" id="ARBA00004167"/>
    </source>
</evidence>
<dbReference type="PANTHER" id="PTHR36985:SF1">
    <property type="entry name" value="TRANSLOCATION AND ASSEMBLY MODULE SUBUNIT TAMB"/>
    <property type="match status" value="1"/>
</dbReference>
<feature type="transmembrane region" description="Helical" evidence="6">
    <location>
        <begin position="36"/>
        <end position="69"/>
    </location>
</feature>
<comment type="subcellular location">
    <subcellularLocation>
        <location evidence="1">Membrane</location>
        <topology evidence="1">Single-pass membrane protein</topology>
    </subcellularLocation>
</comment>
<dbReference type="GO" id="GO:0009306">
    <property type="term" value="P:protein secretion"/>
    <property type="evidence" value="ECO:0007669"/>
    <property type="project" value="InterPro"/>
</dbReference>
<feature type="compositionally biased region" description="Basic residues" evidence="5">
    <location>
        <begin position="13"/>
        <end position="27"/>
    </location>
</feature>
<feature type="region of interest" description="Disordered" evidence="5">
    <location>
        <begin position="441"/>
        <end position="463"/>
    </location>
</feature>
<gene>
    <name evidence="8" type="ORF">SAMN05878437_0327</name>
</gene>
<keyword evidence="2 6" id="KW-0812">Transmembrane</keyword>
<feature type="region of interest" description="Disordered" evidence="5">
    <location>
        <begin position="1"/>
        <end position="27"/>
    </location>
</feature>
<evidence type="ECO:0000259" key="7">
    <source>
        <dbReference type="Pfam" id="PF04357"/>
    </source>
</evidence>
<dbReference type="GO" id="GO:0005886">
    <property type="term" value="C:plasma membrane"/>
    <property type="evidence" value="ECO:0007669"/>
    <property type="project" value="InterPro"/>
</dbReference>
<dbReference type="STRING" id="29571.SAMN05878437_0327"/>
<evidence type="ECO:0000256" key="6">
    <source>
        <dbReference type="SAM" id="Phobius"/>
    </source>
</evidence>
<evidence type="ECO:0000256" key="5">
    <source>
        <dbReference type="SAM" id="MobiDB-lite"/>
    </source>
</evidence>
<dbReference type="GO" id="GO:0097347">
    <property type="term" value="C:TAM protein secretion complex"/>
    <property type="evidence" value="ECO:0007669"/>
    <property type="project" value="TreeGrafter"/>
</dbReference>
<dbReference type="PANTHER" id="PTHR36985">
    <property type="entry name" value="TRANSLOCATION AND ASSEMBLY MODULE SUBUNIT TAMB"/>
    <property type="match status" value="1"/>
</dbReference>
<proteinExistence type="predicted"/>
<name>A0A1M7ENN0_9GAMM</name>
<organism evidence="8 9">
    <name type="scientific">Vreelandella subglaciescola</name>
    <dbReference type="NCBI Taxonomy" id="29571"/>
    <lineage>
        <taxon>Bacteria</taxon>
        <taxon>Pseudomonadati</taxon>
        <taxon>Pseudomonadota</taxon>
        <taxon>Gammaproteobacteria</taxon>
        <taxon>Oceanospirillales</taxon>
        <taxon>Halomonadaceae</taxon>
        <taxon>Vreelandella</taxon>
    </lineage>
</organism>
<accession>A0A1M7ENN0</accession>
<reference evidence="8 9" key="1">
    <citation type="submission" date="2016-11" db="EMBL/GenBank/DDBJ databases">
        <authorList>
            <person name="Jaros S."/>
            <person name="Januszkiewicz K."/>
            <person name="Wedrychowicz H."/>
        </authorList>
    </citation>
    <scope>NUCLEOTIDE SEQUENCE [LARGE SCALE GENOMIC DNA]</scope>
    <source>
        <strain evidence="8 9">ACAM 12</strain>
    </source>
</reference>
<dbReference type="Proteomes" id="UP000190911">
    <property type="component" value="Chromosome I"/>
</dbReference>
<evidence type="ECO:0000256" key="4">
    <source>
        <dbReference type="ARBA" id="ARBA00023136"/>
    </source>
</evidence>
<keyword evidence="9" id="KW-1185">Reference proteome</keyword>
<keyword evidence="3 6" id="KW-1133">Transmembrane helix</keyword>
<keyword evidence="4 6" id="KW-0472">Membrane</keyword>
<protein>
    <submittedName>
        <fullName evidence="8">Autotransporter secretion inner membrane protein TamB</fullName>
    </submittedName>
</protein>
<dbReference type="EMBL" id="LT670847">
    <property type="protein sequence ID" value="SHL93196.1"/>
    <property type="molecule type" value="Genomic_DNA"/>
</dbReference>
<evidence type="ECO:0000256" key="2">
    <source>
        <dbReference type="ARBA" id="ARBA00022692"/>
    </source>
</evidence>
<sequence>MPDAKPTPDRRRADAHKRSRKRPQKRSQRLSTRQRLWLFGWSLFRLLIWLPLWLLALLMLVLGLVLAPWGIGFLLSQAEKRDVISVEHHEGGLLDDFRLQGFAMNAFGVQARIGEFELTWADDCLLSGKLCLDTLRVVDADIRLSPAGEPEAPPPEPEEQEPAGEIALPFPIELRKLALDNVSVQLGDGTRLGWAHFESALSAAGGEINIAPTTLDKPRLYLPPSPGVRLTQNVDTPLFAEGIDAAIALQTPADTETVPEEEAVPLDEALAARKPIQLPAITLPVNVNLERLEVNDFVVSGAAEYTVNELRLGLEGDGEKITLTQFNLVTPDASARLDANTTLSNAYPLSANLHVVLFLPELMPELSGEELTLELSGALDDLKAELNASGTVNARFTAKANLLAPAIPFELRLQSDSLQWPLPSRDAAALAESTAVNAGAATQVAPASAPEPPADKGAGEAQATAEIDPYQLRSLNLSASGSLEGYSARLSFQAEGPSVPQTDVSLAGTGDIAHFAWEPLTVDTGDGSLVSQGQVEWLAPFNVNATLSLDDFDPNQFVDALEGRLSGNAELSVRQLDDQWAIAIPALDIGGKLQGYPLTLEAALEANSNLNLDISRLNFAQGNNRLTASGIVSEEIITLDADINLRELDSISSELGGTLTGDITARGSFAAPEIVANLEGNTLRFAQNTLQRLQLEADVRGIDDPALDVSLALSGLEAGGQSLDSVTLDLDGKLSQHRLALEAKGGADNEILTRAQLALDGGLNQAQSRYQATLSPLEVDSSAGDIRLESPLDISYRLDRSELQLTPFCLRREQGGVVCSTKPLTASAQQGEAALSLREVPTEAAEPFLPEGWQLSGDTTADLAASWSAGGTQWQADGDLASELSITAINDYGQPVELPRINLDTQLKATPRQAGADVTLSLANAGEATLNVSVADPLGAGALDGTLAINNVELAPYRPLVVGMSELAGTLNGDVNISGSTQKPDLQGALELTGINVAGPDIPVTVPDGEVNVSFNGERGNIDGFLAAERGRLNINGDAVWPSGDAWRVNVDLNAASPLLVTLPQFGRLEASPDIQIRVNPERLQVRGNVNVPWARLEVGDIPSSATMPSTDEVIITEREDKEAEQLAEKRRAKHPDTPSAADELASAGMAMDVRITITLGGDMQLSAYGLESGLGGSLEVRQNSGGLQLFGDVNLVDGRFKAFGQDLLIRRGKIYFSGPPGLPALDFEAIRNPDITEDDVIAGVRVTGIAAEPNIAIFAEPAMNETRALSYLLRGRAPDASGGGVDSALATALIGMSLGRAGGAVGSVGEAFGIDDLTLDTTGAGDDSQVAVSGQLSERLRVSYGVGIFSPIAELTLRYTLWRNLYLQAVSGASQAVDLIYQFSREGNPQVLKLDN</sequence>
<evidence type="ECO:0000313" key="9">
    <source>
        <dbReference type="Proteomes" id="UP000190911"/>
    </source>
</evidence>
<dbReference type="InParanoid" id="A0A1M7ENN0"/>
<feature type="domain" description="Translocation and assembly module TamB C-terminal" evidence="7">
    <location>
        <begin position="1028"/>
        <end position="1384"/>
    </location>
</feature>
<dbReference type="FunCoup" id="A0A1M7ENN0">
    <property type="interactions" value="58"/>
</dbReference>
<dbReference type="RefSeq" id="WP_331712887.1">
    <property type="nucleotide sequence ID" value="NZ_LT670847.1"/>
</dbReference>